<dbReference type="InterPro" id="IPR023707">
    <property type="entry name" value="OM_assembly_BamA"/>
</dbReference>
<proteinExistence type="predicted"/>
<evidence type="ECO:0000313" key="11">
    <source>
        <dbReference type="Proteomes" id="UP000321168"/>
    </source>
</evidence>
<evidence type="ECO:0000256" key="6">
    <source>
        <dbReference type="ARBA" id="ARBA00023237"/>
    </source>
</evidence>
<evidence type="ECO:0000256" key="4">
    <source>
        <dbReference type="ARBA" id="ARBA00022729"/>
    </source>
</evidence>
<dbReference type="AlphaFoldDB" id="A0A5C6UZP4"/>
<dbReference type="GO" id="GO:0009279">
    <property type="term" value="C:cell outer membrane"/>
    <property type="evidence" value="ECO:0007669"/>
    <property type="project" value="UniProtKB-UniRule"/>
</dbReference>
<evidence type="ECO:0000256" key="3">
    <source>
        <dbReference type="ARBA" id="ARBA00022692"/>
    </source>
</evidence>
<dbReference type="RefSeq" id="WP_147014427.1">
    <property type="nucleotide sequence ID" value="NZ_VORB01000005.1"/>
</dbReference>
<gene>
    <name evidence="10" type="primary">bamA</name>
    <name evidence="10" type="ORF">FRX97_06730</name>
</gene>
<dbReference type="OrthoDB" id="9802086at2"/>
<dbReference type="Gene3D" id="3.10.20.310">
    <property type="entry name" value="membrane protein fhac"/>
    <property type="match status" value="5"/>
</dbReference>
<dbReference type="InterPro" id="IPR010827">
    <property type="entry name" value="BamA/TamA_POTRA"/>
</dbReference>
<dbReference type="Pfam" id="PF07244">
    <property type="entry name" value="POTRA"/>
    <property type="match status" value="4"/>
</dbReference>
<dbReference type="PANTHER" id="PTHR12815">
    <property type="entry name" value="SORTING AND ASSEMBLY MACHINERY SAMM50 PROTEIN FAMILY MEMBER"/>
    <property type="match status" value="1"/>
</dbReference>
<comment type="subcellular location">
    <subcellularLocation>
        <location evidence="1">Membrane</location>
    </subcellularLocation>
</comment>
<evidence type="ECO:0000256" key="8">
    <source>
        <dbReference type="SAM" id="SignalP"/>
    </source>
</evidence>
<dbReference type="Proteomes" id="UP000321168">
    <property type="component" value="Unassembled WGS sequence"/>
</dbReference>
<evidence type="ECO:0000256" key="7">
    <source>
        <dbReference type="NCBIfam" id="TIGR03303"/>
    </source>
</evidence>
<dbReference type="Gene3D" id="2.40.160.50">
    <property type="entry name" value="membrane protein fhac: a member of the omp85/tpsb transporter family"/>
    <property type="match status" value="1"/>
</dbReference>
<feature type="signal peptide" evidence="8">
    <location>
        <begin position="1"/>
        <end position="22"/>
    </location>
</feature>
<dbReference type="InterPro" id="IPR039910">
    <property type="entry name" value="D15-like"/>
</dbReference>
<evidence type="ECO:0000256" key="1">
    <source>
        <dbReference type="ARBA" id="ARBA00004370"/>
    </source>
</evidence>
<keyword evidence="2" id="KW-1134">Transmembrane beta strand</keyword>
<dbReference type="GO" id="GO:0071709">
    <property type="term" value="P:membrane assembly"/>
    <property type="evidence" value="ECO:0007669"/>
    <property type="project" value="InterPro"/>
</dbReference>
<reference evidence="10 11" key="1">
    <citation type="submission" date="2019-08" db="EMBL/GenBank/DDBJ databases">
        <title>Genome of Luteibaculum oceani JCM 18817.</title>
        <authorList>
            <person name="Bowman J.P."/>
        </authorList>
    </citation>
    <scope>NUCLEOTIDE SEQUENCE [LARGE SCALE GENOMIC DNA]</scope>
    <source>
        <strain evidence="10 11">JCM 18817</strain>
    </source>
</reference>
<organism evidence="10 11">
    <name type="scientific">Luteibaculum oceani</name>
    <dbReference type="NCBI Taxonomy" id="1294296"/>
    <lineage>
        <taxon>Bacteria</taxon>
        <taxon>Pseudomonadati</taxon>
        <taxon>Bacteroidota</taxon>
        <taxon>Flavobacteriia</taxon>
        <taxon>Flavobacteriales</taxon>
        <taxon>Luteibaculaceae</taxon>
        <taxon>Luteibaculum</taxon>
    </lineage>
</organism>
<name>A0A5C6UZP4_9FLAO</name>
<evidence type="ECO:0000259" key="9">
    <source>
        <dbReference type="PROSITE" id="PS51779"/>
    </source>
</evidence>
<dbReference type="EMBL" id="VORB01000005">
    <property type="protein sequence ID" value="TXC78903.1"/>
    <property type="molecule type" value="Genomic_DNA"/>
</dbReference>
<keyword evidence="3" id="KW-0812">Transmembrane</keyword>
<accession>A0A5C6UZP4</accession>
<keyword evidence="6" id="KW-0998">Cell outer membrane</keyword>
<feature type="domain" description="POTRA" evidence="9">
    <location>
        <begin position="290"/>
        <end position="373"/>
    </location>
</feature>
<feature type="domain" description="POTRA" evidence="9">
    <location>
        <begin position="199"/>
        <end position="287"/>
    </location>
</feature>
<evidence type="ECO:0000256" key="5">
    <source>
        <dbReference type="ARBA" id="ARBA00023136"/>
    </source>
</evidence>
<evidence type="ECO:0000313" key="10">
    <source>
        <dbReference type="EMBL" id="TXC78903.1"/>
    </source>
</evidence>
<protein>
    <recommendedName>
        <fullName evidence="7">Outer membrane protein assembly factor BamA</fullName>
    </recommendedName>
</protein>
<feature type="chain" id="PRO_5023013728" description="Outer membrane protein assembly factor BamA" evidence="8">
    <location>
        <begin position="23"/>
        <end position="841"/>
    </location>
</feature>
<sequence>MRFSKIVLLISHLILISNFAQAQILLGGENKINLDVVQKYKIEGISVTGSKEFDPEAVILFSGLSVGDEIKIPGEALTKAIKNLWDQDLFSNVQIRLGEFRPPNRIYLNIHLGERPRLLKYKFTGIKKSEADNLRDGKIKLRLGTIVNENVLQNTENAIKKYFVNKGYLQCKVEIEEELSKNIDNSLILNIKIDKGQKVKIGAITFEGNSEIPDKKLKKAMKETKEKAFWRIFSRSKFIESEYRSDKLKIIEKYNAKGYRNAKILSDSVYYKPKENLVYVNIKVKEGNKFYFRNIRWVGNTKYKSDYLSKILGIKKGDVYNQEVLSSRLYGSGQGNDVSSLYLDDGYLSFNAQPMEVLVENDSIDFEIRIIEGKQYDINRIILTGNDKTNDRVVRREIKTRPGDLFSRSEIIRTNRDLAALNYFNPESMGVNPQQNPMDGTVDIEYTVEEKPSDQIELSGGWGAGRVVGTLGLSLTNFSISNMFKKGGWDPIPSGDGQRLSIRAQSNGVFYQGYNLSFTEPWLGGSKPNSFSVSLSHSVQTNGQPKFINNGEDRVLNPVRQSLKISGFSLGLGKPLLWPDNNFYFYQSAAYQYYDLNNFGSIFTFANGYSNNISYTAVLSRSSVNQPIYPRSGSNVTLTLKATPPYSLFNGKNYEGISDQEKYKFVEYHKWKFTSTWYTELAKNLVLKTKVGFGFLGQYNQDIGPSPFERFYLGGSALTGFALDGREIIGLRGYDDLSLSPQEGALYISKFTMELRYPLSLNPSATIFPLAFLEAGNTWSDFKSYDPFKNFRSGGIGLRIFLPMFGMLGLDYGWRFDDVPGNLNMPKGQIHFTIGANLGEL</sequence>
<dbReference type="NCBIfam" id="TIGR03303">
    <property type="entry name" value="OM_YaeT"/>
    <property type="match status" value="1"/>
</dbReference>
<dbReference type="PIRSF" id="PIRSF006076">
    <property type="entry name" value="OM_assembly_OMP85"/>
    <property type="match status" value="1"/>
</dbReference>
<dbReference type="PANTHER" id="PTHR12815:SF47">
    <property type="entry name" value="TRANSLOCATION AND ASSEMBLY MODULE SUBUNIT TAMA"/>
    <property type="match status" value="1"/>
</dbReference>
<evidence type="ECO:0000256" key="2">
    <source>
        <dbReference type="ARBA" id="ARBA00022452"/>
    </source>
</evidence>
<feature type="domain" description="POTRA" evidence="9">
    <location>
        <begin position="40"/>
        <end position="115"/>
    </location>
</feature>
<dbReference type="InterPro" id="IPR034746">
    <property type="entry name" value="POTRA"/>
</dbReference>
<keyword evidence="5" id="KW-0472">Membrane</keyword>
<keyword evidence="4 8" id="KW-0732">Signal</keyword>
<keyword evidence="11" id="KW-1185">Reference proteome</keyword>
<dbReference type="PROSITE" id="PS51779">
    <property type="entry name" value="POTRA"/>
    <property type="match status" value="3"/>
</dbReference>
<comment type="caution">
    <text evidence="10">The sequence shown here is derived from an EMBL/GenBank/DDBJ whole genome shotgun (WGS) entry which is preliminary data.</text>
</comment>